<dbReference type="InterPro" id="IPR014752">
    <property type="entry name" value="Arrestin-like_C"/>
</dbReference>
<proteinExistence type="predicted"/>
<comment type="caution">
    <text evidence="2">The sequence shown here is derived from an EMBL/GenBank/DDBJ whole genome shotgun (WGS) entry which is preliminary data.</text>
</comment>
<evidence type="ECO:0000313" key="2">
    <source>
        <dbReference type="EMBL" id="KKM76537.1"/>
    </source>
</evidence>
<sequence>MGTKVHVAYEIKNPPLTVKSNDEIEGKIIVTNGEKKDKKLKKLFIELYDMYTALITSKDPQTGEETESWRDQKKELKQWNIASGEKLKSGEKKEYPFKIKLPTWKKKKGKGKDDDEYNNWRLELHFNQKTGMVASRGSEKNDATCILPVKGSKATPSFGDPKLAKKQKKQKKAEAKEKKES</sequence>
<evidence type="ECO:0000256" key="1">
    <source>
        <dbReference type="SAM" id="MobiDB-lite"/>
    </source>
</evidence>
<organism evidence="2">
    <name type="scientific">marine sediment metagenome</name>
    <dbReference type="NCBI Taxonomy" id="412755"/>
    <lineage>
        <taxon>unclassified sequences</taxon>
        <taxon>metagenomes</taxon>
        <taxon>ecological metagenomes</taxon>
    </lineage>
</organism>
<gene>
    <name evidence="2" type="ORF">LCGC14_1379180</name>
</gene>
<feature type="compositionally biased region" description="Basic and acidic residues" evidence="1">
    <location>
        <begin position="172"/>
        <end position="181"/>
    </location>
</feature>
<protein>
    <recommendedName>
        <fullName evidence="3">Arrestin-like N-terminal domain-containing protein</fullName>
    </recommendedName>
</protein>
<evidence type="ECO:0008006" key="3">
    <source>
        <dbReference type="Google" id="ProtNLM"/>
    </source>
</evidence>
<reference evidence="2" key="1">
    <citation type="journal article" date="2015" name="Nature">
        <title>Complex archaea that bridge the gap between prokaryotes and eukaryotes.</title>
        <authorList>
            <person name="Spang A."/>
            <person name="Saw J.H."/>
            <person name="Jorgensen S.L."/>
            <person name="Zaremba-Niedzwiedzka K."/>
            <person name="Martijn J."/>
            <person name="Lind A.E."/>
            <person name="van Eijk R."/>
            <person name="Schleper C."/>
            <person name="Guy L."/>
            <person name="Ettema T.J."/>
        </authorList>
    </citation>
    <scope>NUCLEOTIDE SEQUENCE</scope>
</reference>
<name>A0A0F9N4V0_9ZZZZ</name>
<dbReference type="EMBL" id="LAZR01008795">
    <property type="protein sequence ID" value="KKM76537.1"/>
    <property type="molecule type" value="Genomic_DNA"/>
</dbReference>
<dbReference type="AlphaFoldDB" id="A0A0F9N4V0"/>
<feature type="region of interest" description="Disordered" evidence="1">
    <location>
        <begin position="148"/>
        <end position="181"/>
    </location>
</feature>
<accession>A0A0F9N4V0</accession>
<dbReference type="Gene3D" id="2.60.40.640">
    <property type="match status" value="1"/>
</dbReference>